<evidence type="ECO:0000313" key="3">
    <source>
        <dbReference type="EMBL" id="KAJ3688735.1"/>
    </source>
</evidence>
<keyword evidence="4" id="KW-1185">Reference proteome</keyword>
<protein>
    <recommendedName>
        <fullName evidence="2">Bifunctional inhibitor/plant lipid transfer protein/seed storage helical domain-containing protein</fullName>
    </recommendedName>
</protein>
<dbReference type="Proteomes" id="UP001210211">
    <property type="component" value="Unassembled WGS sequence"/>
</dbReference>
<name>A0AAD5Z869_9POAL</name>
<reference evidence="3 4" key="1">
    <citation type="journal article" date="2022" name="Cell">
        <title>Repeat-based holocentromeres influence genome architecture and karyotype evolution.</title>
        <authorList>
            <person name="Hofstatter P.G."/>
            <person name="Thangavel G."/>
            <person name="Lux T."/>
            <person name="Neumann P."/>
            <person name="Vondrak T."/>
            <person name="Novak P."/>
            <person name="Zhang M."/>
            <person name="Costa L."/>
            <person name="Castellani M."/>
            <person name="Scott A."/>
            <person name="Toegelov H."/>
            <person name="Fuchs J."/>
            <person name="Mata-Sucre Y."/>
            <person name="Dias Y."/>
            <person name="Vanzela A.L.L."/>
            <person name="Huettel B."/>
            <person name="Almeida C.C.S."/>
            <person name="Simkova H."/>
            <person name="Souza G."/>
            <person name="Pedrosa-Harand A."/>
            <person name="Macas J."/>
            <person name="Mayer K.F.X."/>
            <person name="Houben A."/>
            <person name="Marques A."/>
        </authorList>
    </citation>
    <scope>NUCLEOTIDE SEQUENCE [LARGE SCALE GENOMIC DNA]</scope>
    <source>
        <strain evidence="3">RhyTen1mFocal</strain>
    </source>
</reference>
<evidence type="ECO:0000259" key="2">
    <source>
        <dbReference type="Pfam" id="PF00234"/>
    </source>
</evidence>
<evidence type="ECO:0000256" key="1">
    <source>
        <dbReference type="SAM" id="SignalP"/>
    </source>
</evidence>
<dbReference type="CDD" id="cd01960">
    <property type="entry name" value="nsLTP1"/>
    <property type="match status" value="1"/>
</dbReference>
<dbReference type="EMBL" id="JAMRDG010000002">
    <property type="protein sequence ID" value="KAJ3688735.1"/>
    <property type="molecule type" value="Genomic_DNA"/>
</dbReference>
<feature type="signal peptide" evidence="1">
    <location>
        <begin position="1"/>
        <end position="19"/>
    </location>
</feature>
<dbReference type="PRINTS" id="PR00382">
    <property type="entry name" value="LIPIDTRNSFER"/>
</dbReference>
<dbReference type="InterPro" id="IPR000528">
    <property type="entry name" value="Plant_nsLTP"/>
</dbReference>
<gene>
    <name evidence="3" type="ORF">LUZ61_017899</name>
</gene>
<dbReference type="InterPro" id="IPR016140">
    <property type="entry name" value="Bifunc_inhib/LTP/seed_store"/>
</dbReference>
<dbReference type="Pfam" id="PF00234">
    <property type="entry name" value="Tryp_alpha_amyl"/>
    <property type="match status" value="1"/>
</dbReference>
<sequence length="116" mass="12655">MKGVLAALLVTLQVAYVVGRPSHTMSCSEVDLCVAPCVRYLTREQKEPSEDCCKGVKRLKGMPKNTEERRFACSCVKQAAHGISGLKDDAVMKLPTACDTPLLFSISMDFDCNSIP</sequence>
<dbReference type="InterPro" id="IPR036312">
    <property type="entry name" value="Bifun_inhib/LTP/seed_sf"/>
</dbReference>
<keyword evidence="1" id="KW-0732">Signal</keyword>
<dbReference type="GO" id="GO:0006869">
    <property type="term" value="P:lipid transport"/>
    <property type="evidence" value="ECO:0007669"/>
    <property type="project" value="InterPro"/>
</dbReference>
<organism evidence="3 4">
    <name type="scientific">Rhynchospora tenuis</name>
    <dbReference type="NCBI Taxonomy" id="198213"/>
    <lineage>
        <taxon>Eukaryota</taxon>
        <taxon>Viridiplantae</taxon>
        <taxon>Streptophyta</taxon>
        <taxon>Embryophyta</taxon>
        <taxon>Tracheophyta</taxon>
        <taxon>Spermatophyta</taxon>
        <taxon>Magnoliopsida</taxon>
        <taxon>Liliopsida</taxon>
        <taxon>Poales</taxon>
        <taxon>Cyperaceae</taxon>
        <taxon>Cyperoideae</taxon>
        <taxon>Rhynchosporeae</taxon>
        <taxon>Rhynchospora</taxon>
    </lineage>
</organism>
<feature type="domain" description="Bifunctional inhibitor/plant lipid transfer protein/seed storage helical" evidence="2">
    <location>
        <begin position="27"/>
        <end position="112"/>
    </location>
</feature>
<dbReference type="PANTHER" id="PTHR33076">
    <property type="entry name" value="NON-SPECIFIC LIPID-TRANSFER PROTEIN 2-RELATED"/>
    <property type="match status" value="1"/>
</dbReference>
<dbReference type="AlphaFoldDB" id="A0AAD5Z869"/>
<comment type="caution">
    <text evidence="3">The sequence shown here is derived from an EMBL/GenBank/DDBJ whole genome shotgun (WGS) entry which is preliminary data.</text>
</comment>
<proteinExistence type="predicted"/>
<evidence type="ECO:0000313" key="4">
    <source>
        <dbReference type="Proteomes" id="UP001210211"/>
    </source>
</evidence>
<dbReference type="Gene3D" id="1.10.110.10">
    <property type="entry name" value="Plant lipid-transfer and hydrophobic proteins"/>
    <property type="match status" value="1"/>
</dbReference>
<accession>A0AAD5Z869</accession>
<dbReference type="SUPFAM" id="SSF47699">
    <property type="entry name" value="Bifunctional inhibitor/lipid-transfer protein/seed storage 2S albumin"/>
    <property type="match status" value="1"/>
</dbReference>
<dbReference type="GO" id="GO:0008289">
    <property type="term" value="F:lipid binding"/>
    <property type="evidence" value="ECO:0007669"/>
    <property type="project" value="InterPro"/>
</dbReference>
<feature type="chain" id="PRO_5042060926" description="Bifunctional inhibitor/plant lipid transfer protein/seed storage helical domain-containing protein" evidence="1">
    <location>
        <begin position="20"/>
        <end position="116"/>
    </location>
</feature>